<evidence type="ECO:0000313" key="9">
    <source>
        <dbReference type="Proteomes" id="UP000198341"/>
    </source>
</evidence>
<dbReference type="PANTHER" id="PTHR13691:SF16">
    <property type="entry name" value="LARGE RIBOSOMAL SUBUNIT PROTEIN UL2"/>
    <property type="match status" value="1"/>
</dbReference>
<dbReference type="KEGG" id="bpg:Bathy06g03950"/>
<evidence type="ECO:0000256" key="3">
    <source>
        <dbReference type="ARBA" id="ARBA00022980"/>
    </source>
</evidence>
<dbReference type="FunFam" id="4.10.950.10:FF:000002">
    <property type="entry name" value="60S ribosomal protein L2"/>
    <property type="match status" value="1"/>
</dbReference>
<dbReference type="GO" id="GO:0022625">
    <property type="term" value="C:cytosolic large ribosomal subunit"/>
    <property type="evidence" value="ECO:0007669"/>
    <property type="project" value="TreeGrafter"/>
</dbReference>
<dbReference type="SUPFAM" id="SSF50104">
    <property type="entry name" value="Translation proteins SH3-like domain"/>
    <property type="match status" value="1"/>
</dbReference>
<dbReference type="Proteomes" id="UP000198341">
    <property type="component" value="Chromosome 6"/>
</dbReference>
<dbReference type="InterPro" id="IPR022666">
    <property type="entry name" value="Ribosomal_uL2_RNA-bd_dom"/>
</dbReference>
<dbReference type="InterPro" id="IPR022669">
    <property type="entry name" value="Ribosomal_uL2_C"/>
</dbReference>
<dbReference type="Gene3D" id="4.10.950.10">
    <property type="entry name" value="Ribosomal protein L2, domain 3"/>
    <property type="match status" value="1"/>
</dbReference>
<dbReference type="Gene3D" id="2.40.50.140">
    <property type="entry name" value="Nucleic acid-binding proteins"/>
    <property type="match status" value="1"/>
</dbReference>
<evidence type="ECO:0000313" key="8">
    <source>
        <dbReference type="EMBL" id="CCO17060.1"/>
    </source>
</evidence>
<evidence type="ECO:0000259" key="6">
    <source>
        <dbReference type="SMART" id="SM01382"/>
    </source>
</evidence>
<dbReference type="SUPFAM" id="SSF50249">
    <property type="entry name" value="Nucleic acid-binding proteins"/>
    <property type="match status" value="1"/>
</dbReference>
<dbReference type="PANTHER" id="PTHR13691">
    <property type="entry name" value="RIBOSOMAL PROTEIN L2"/>
    <property type="match status" value="1"/>
</dbReference>
<dbReference type="InterPro" id="IPR023672">
    <property type="entry name" value="Ribosomal_uL2_arc_euk"/>
</dbReference>
<dbReference type="InterPro" id="IPR002171">
    <property type="entry name" value="Ribosomal_uL2"/>
</dbReference>
<dbReference type="InterPro" id="IPR012340">
    <property type="entry name" value="NA-bd_OB-fold"/>
</dbReference>
<organism evidence="8 9">
    <name type="scientific">Bathycoccus prasinos</name>
    <dbReference type="NCBI Taxonomy" id="41875"/>
    <lineage>
        <taxon>Eukaryota</taxon>
        <taxon>Viridiplantae</taxon>
        <taxon>Chlorophyta</taxon>
        <taxon>Mamiellophyceae</taxon>
        <taxon>Mamiellales</taxon>
        <taxon>Bathycoccaceae</taxon>
        <taxon>Bathycoccus</taxon>
    </lineage>
</organism>
<dbReference type="RefSeq" id="XP_007512460.1">
    <property type="nucleotide sequence ID" value="XM_007512398.1"/>
</dbReference>
<dbReference type="InterPro" id="IPR014726">
    <property type="entry name" value="Ribosomal_uL2_dom3"/>
</dbReference>
<dbReference type="PROSITE" id="PS00467">
    <property type="entry name" value="RIBOSOMAL_L2"/>
    <property type="match status" value="1"/>
</dbReference>
<dbReference type="SMART" id="SM01382">
    <property type="entry name" value="Ribosomal_L2_C"/>
    <property type="match status" value="1"/>
</dbReference>
<keyword evidence="4" id="KW-0687">Ribonucleoprotein</keyword>
<dbReference type="Gene3D" id="2.30.30.30">
    <property type="match status" value="1"/>
</dbReference>
<sequence>MCAVEIIPGWSKGKGSVFRSHTHTRKGAAKHRTADFAERHGYIKGVVTDIIHDPGRGAPLAKVTFRNTRRYAHQKELFVAAEGTYTGQFIYAGKKAQLVVGNIMPVSAMPEGSIICNVESKLGDRGVLAKASGEYCILISHNLETGFSRIKLPSGAKKTIPSGCRATVGQISGGGRCDKPLLKAGTAYHKYRVKRNSWPKVRGVAMNPVEHPHGGGNHQHIGHSSTVRGDAPAGKKVGLIAARRTGRLRGVAGILAAKAKEGGKD</sequence>
<dbReference type="eggNOG" id="KOG2309">
    <property type="taxonomic scope" value="Eukaryota"/>
</dbReference>
<dbReference type="InterPro" id="IPR022671">
    <property type="entry name" value="Ribosomal_uL2_CS"/>
</dbReference>
<comment type="subunit">
    <text evidence="2">Part of the 50S ribosomal subunit.</text>
</comment>
<keyword evidence="3 8" id="KW-0689">Ribosomal protein</keyword>
<evidence type="ECO:0000259" key="7">
    <source>
        <dbReference type="SMART" id="SM01383"/>
    </source>
</evidence>
<reference evidence="8 9" key="1">
    <citation type="submission" date="2011-10" db="EMBL/GenBank/DDBJ databases">
        <authorList>
            <person name="Genoscope - CEA"/>
        </authorList>
    </citation>
    <scope>NUCLEOTIDE SEQUENCE [LARGE SCALE GENOMIC DNA]</scope>
    <source>
        <strain evidence="8 9">RCC 1105</strain>
    </source>
</reference>
<comment type="similarity">
    <text evidence="1">Belongs to the universal ribosomal protein uL2 family.</text>
</comment>
<dbReference type="GO" id="GO:0003735">
    <property type="term" value="F:structural constituent of ribosome"/>
    <property type="evidence" value="ECO:0007669"/>
    <property type="project" value="InterPro"/>
</dbReference>
<accession>K8EX67</accession>
<dbReference type="FunFam" id="2.30.30.30:FF:000006">
    <property type="entry name" value="60S ribosomal protein L8"/>
    <property type="match status" value="1"/>
</dbReference>
<feature type="domain" description="Large ribosomal subunit protein uL2 C-terminal" evidence="6">
    <location>
        <begin position="98"/>
        <end position="233"/>
    </location>
</feature>
<dbReference type="AlphaFoldDB" id="K8EX67"/>
<keyword evidence="9" id="KW-1185">Reference proteome</keyword>
<protein>
    <submittedName>
        <fullName evidence="8">60S ribosomal protein L8</fullName>
    </submittedName>
</protein>
<feature type="domain" description="Large ribosomal subunit protein uL2 RNA-binding" evidence="7">
    <location>
        <begin position="13"/>
        <end position="92"/>
    </location>
</feature>
<dbReference type="Pfam" id="PF03947">
    <property type="entry name" value="Ribosomal_L2_C"/>
    <property type="match status" value="1"/>
</dbReference>
<evidence type="ECO:0000256" key="1">
    <source>
        <dbReference type="ARBA" id="ARBA00005636"/>
    </source>
</evidence>
<dbReference type="GO" id="GO:0003723">
    <property type="term" value="F:RNA binding"/>
    <property type="evidence" value="ECO:0007669"/>
    <property type="project" value="InterPro"/>
</dbReference>
<dbReference type="GO" id="GO:0002181">
    <property type="term" value="P:cytoplasmic translation"/>
    <property type="evidence" value="ECO:0007669"/>
    <property type="project" value="TreeGrafter"/>
</dbReference>
<dbReference type="STRING" id="41875.K8EX67"/>
<dbReference type="Pfam" id="PF00181">
    <property type="entry name" value="Ribosomal_L2_N"/>
    <property type="match status" value="1"/>
</dbReference>
<dbReference type="EMBL" id="FO082273">
    <property type="protein sequence ID" value="CCO17060.1"/>
    <property type="molecule type" value="Genomic_DNA"/>
</dbReference>
<proteinExistence type="inferred from homology"/>
<name>K8EX67_9CHLO</name>
<dbReference type="FunFam" id="2.40.50.140:FF:000020">
    <property type="entry name" value="60S ribosomal protein L2"/>
    <property type="match status" value="1"/>
</dbReference>
<gene>
    <name evidence="8" type="ORF">Bathy06g03950</name>
</gene>
<dbReference type="NCBIfam" id="NF007180">
    <property type="entry name" value="PRK09612.1"/>
    <property type="match status" value="1"/>
</dbReference>
<evidence type="ECO:0000256" key="5">
    <source>
        <dbReference type="SAM" id="MobiDB-lite"/>
    </source>
</evidence>
<feature type="region of interest" description="Disordered" evidence="5">
    <location>
        <begin position="213"/>
        <end position="232"/>
    </location>
</feature>
<dbReference type="SMART" id="SM01383">
    <property type="entry name" value="Ribosomal_L2"/>
    <property type="match status" value="1"/>
</dbReference>
<evidence type="ECO:0000256" key="4">
    <source>
        <dbReference type="ARBA" id="ARBA00023274"/>
    </source>
</evidence>
<dbReference type="OrthoDB" id="585154at2759"/>
<dbReference type="GeneID" id="19015376"/>
<evidence type="ECO:0000256" key="2">
    <source>
        <dbReference type="ARBA" id="ARBA00011838"/>
    </source>
</evidence>
<dbReference type="InterPro" id="IPR014722">
    <property type="entry name" value="Rib_uL2_dom2"/>
</dbReference>
<dbReference type="PIRSF" id="PIRSF002158">
    <property type="entry name" value="Ribosomal_L2"/>
    <property type="match status" value="1"/>
</dbReference>
<dbReference type="InterPro" id="IPR008991">
    <property type="entry name" value="Translation_prot_SH3-like_sf"/>
</dbReference>